<sequence length="64" mass="6838">MATLANALTVSQSYPQWLQQQSDTALLQTRFNDGSSVAFSLLTHETSIAGPAVVESVQTEAKPT</sequence>
<dbReference type="RefSeq" id="WP_008223836.1">
    <property type="nucleotide sequence ID" value="NZ_BAFK01000026.1"/>
</dbReference>
<name>I1E224_9GAMM</name>
<dbReference type="STRING" id="562729.RNAN_3374"/>
<accession>I1E224</accession>
<keyword evidence="2" id="KW-1185">Reference proteome</keyword>
<evidence type="ECO:0000313" key="1">
    <source>
        <dbReference type="EMBL" id="GAB60352.1"/>
    </source>
</evidence>
<dbReference type="AlphaFoldDB" id="I1E224"/>
<evidence type="ECO:0000313" key="2">
    <source>
        <dbReference type="Proteomes" id="UP000004374"/>
    </source>
</evidence>
<dbReference type="EMBL" id="BAFK01000026">
    <property type="protein sequence ID" value="GAB60352.1"/>
    <property type="molecule type" value="Genomic_DNA"/>
</dbReference>
<protein>
    <submittedName>
        <fullName evidence="1">Uncharacterized protein</fullName>
    </submittedName>
</protein>
<proteinExistence type="predicted"/>
<comment type="caution">
    <text evidence="1">The sequence shown here is derived from an EMBL/GenBank/DDBJ whole genome shotgun (WGS) entry which is preliminary data.</text>
</comment>
<gene>
    <name evidence="1" type="ORF">RNAN_3374</name>
</gene>
<organism evidence="1 2">
    <name type="scientific">Rheinheimera nanhaiensis E407-8</name>
    <dbReference type="NCBI Taxonomy" id="562729"/>
    <lineage>
        <taxon>Bacteria</taxon>
        <taxon>Pseudomonadati</taxon>
        <taxon>Pseudomonadota</taxon>
        <taxon>Gammaproteobacteria</taxon>
        <taxon>Chromatiales</taxon>
        <taxon>Chromatiaceae</taxon>
        <taxon>Rheinheimera</taxon>
    </lineage>
</organism>
<dbReference type="Proteomes" id="UP000004374">
    <property type="component" value="Unassembled WGS sequence"/>
</dbReference>
<reference evidence="1 2" key="1">
    <citation type="journal article" date="2012" name="J. Bacteriol.">
        <title>Genome Sequence of the Protease-Producing Bacterium Rheinheimera nanhaiensis E407-8T, Isolated from Deep-Sea Sediment of the South China Sea.</title>
        <authorList>
            <person name="Zhang X.-Y."/>
            <person name="Zhang Y.-J."/>
            <person name="Qin Q.-L."/>
            <person name="Xie B.-B."/>
            <person name="Chen X.-L."/>
            <person name="Zhou B.-C."/>
            <person name="Zhang Y.-Z."/>
        </authorList>
    </citation>
    <scope>NUCLEOTIDE SEQUENCE [LARGE SCALE GENOMIC DNA]</scope>
    <source>
        <strain evidence="1 2">E407-8</strain>
    </source>
</reference>